<keyword evidence="8 12" id="KW-0812">Transmembrane</keyword>
<keyword evidence="6" id="KW-1003">Cell membrane</keyword>
<dbReference type="InterPro" id="IPR030922">
    <property type="entry name" value="LptF"/>
</dbReference>
<evidence type="ECO:0000256" key="6">
    <source>
        <dbReference type="ARBA" id="ARBA00022475"/>
    </source>
</evidence>
<evidence type="ECO:0000256" key="1">
    <source>
        <dbReference type="ARBA" id="ARBA00002265"/>
    </source>
</evidence>
<evidence type="ECO:0000313" key="14">
    <source>
        <dbReference type="Proteomes" id="UP001595617"/>
    </source>
</evidence>
<comment type="subunit">
    <text evidence="11">Component of the lipopolysaccharide transport and assembly complex. The LptBFG transporter is composed of two ATP-binding proteins (LptB) and two transmembrane proteins (LptF and LptG).</text>
</comment>
<keyword evidence="14" id="KW-1185">Reference proteome</keyword>
<feature type="transmembrane region" description="Helical" evidence="12">
    <location>
        <begin position="98"/>
        <end position="121"/>
    </location>
</feature>
<feature type="transmembrane region" description="Helical" evidence="12">
    <location>
        <begin position="292"/>
        <end position="308"/>
    </location>
</feature>
<evidence type="ECO:0000256" key="12">
    <source>
        <dbReference type="SAM" id="Phobius"/>
    </source>
</evidence>
<comment type="caution">
    <text evidence="13">The sequence shown here is derived from an EMBL/GenBank/DDBJ whole genome shotgun (WGS) entry which is preliminary data.</text>
</comment>
<keyword evidence="9 12" id="KW-1133">Transmembrane helix</keyword>
<evidence type="ECO:0000256" key="8">
    <source>
        <dbReference type="ARBA" id="ARBA00022692"/>
    </source>
</evidence>
<comment type="subcellular location">
    <subcellularLocation>
        <location evidence="2">Cell inner membrane</location>
        <topology evidence="2">Multi-pass membrane protein</topology>
    </subcellularLocation>
</comment>
<dbReference type="Proteomes" id="UP001595617">
    <property type="component" value="Unassembled WGS sequence"/>
</dbReference>
<comment type="function">
    <text evidence="1">Part of the ABC transporter complex LptBFG involved in the translocation of lipopolysaccharide (LPS) from the inner membrane to the outer membrane.</text>
</comment>
<proteinExistence type="inferred from homology"/>
<dbReference type="InterPro" id="IPR005495">
    <property type="entry name" value="LptG/LptF_permease"/>
</dbReference>
<dbReference type="Pfam" id="PF03739">
    <property type="entry name" value="LptF_LptG"/>
    <property type="match status" value="1"/>
</dbReference>
<evidence type="ECO:0000256" key="5">
    <source>
        <dbReference type="ARBA" id="ARBA00022448"/>
    </source>
</evidence>
<feature type="transmembrane region" description="Helical" evidence="12">
    <location>
        <begin position="56"/>
        <end position="77"/>
    </location>
</feature>
<keyword evidence="7" id="KW-0997">Cell inner membrane</keyword>
<organism evidence="13 14">
    <name type="scientific">Saccharospirillum mangrovi</name>
    <dbReference type="NCBI Taxonomy" id="2161747"/>
    <lineage>
        <taxon>Bacteria</taxon>
        <taxon>Pseudomonadati</taxon>
        <taxon>Pseudomonadota</taxon>
        <taxon>Gammaproteobacteria</taxon>
        <taxon>Oceanospirillales</taxon>
        <taxon>Saccharospirillaceae</taxon>
        <taxon>Saccharospirillum</taxon>
    </lineage>
</organism>
<accession>A0ABV7ZY73</accession>
<evidence type="ECO:0000256" key="11">
    <source>
        <dbReference type="ARBA" id="ARBA00026081"/>
    </source>
</evidence>
<gene>
    <name evidence="13" type="primary">lptF</name>
    <name evidence="13" type="ORF">ACFOOG_10060</name>
</gene>
<evidence type="ECO:0000256" key="9">
    <source>
        <dbReference type="ARBA" id="ARBA00022989"/>
    </source>
</evidence>
<dbReference type="PANTHER" id="PTHR33529">
    <property type="entry name" value="SLR0882 PROTEIN-RELATED"/>
    <property type="match status" value="1"/>
</dbReference>
<evidence type="ECO:0000256" key="3">
    <source>
        <dbReference type="ARBA" id="ARBA00007725"/>
    </source>
</evidence>
<keyword evidence="10 12" id="KW-0472">Membrane</keyword>
<dbReference type="PANTHER" id="PTHR33529:SF7">
    <property type="entry name" value="LIPOPOLYSACCHARIDE EXPORT SYSTEM PERMEASE PROTEIN LPTF"/>
    <property type="match status" value="1"/>
</dbReference>
<feature type="transmembrane region" description="Helical" evidence="12">
    <location>
        <begin position="328"/>
        <end position="345"/>
    </location>
</feature>
<keyword evidence="5" id="KW-0813">Transport</keyword>
<name>A0ABV7ZY73_9GAMM</name>
<feature type="transmembrane region" description="Helical" evidence="12">
    <location>
        <begin position="262"/>
        <end position="280"/>
    </location>
</feature>
<protein>
    <recommendedName>
        <fullName evidence="4">Lipopolysaccharide export system permease protein LptF</fullName>
    </recommendedName>
</protein>
<dbReference type="EMBL" id="JBHRYR010000003">
    <property type="protein sequence ID" value="MFC3853175.1"/>
    <property type="molecule type" value="Genomic_DNA"/>
</dbReference>
<dbReference type="RefSeq" id="WP_380696079.1">
    <property type="nucleotide sequence ID" value="NZ_JBHRYR010000003.1"/>
</dbReference>
<evidence type="ECO:0000256" key="10">
    <source>
        <dbReference type="ARBA" id="ARBA00023136"/>
    </source>
</evidence>
<reference evidence="14" key="1">
    <citation type="journal article" date="2019" name="Int. J. Syst. Evol. Microbiol.">
        <title>The Global Catalogue of Microorganisms (GCM) 10K type strain sequencing project: providing services to taxonomists for standard genome sequencing and annotation.</title>
        <authorList>
            <consortium name="The Broad Institute Genomics Platform"/>
            <consortium name="The Broad Institute Genome Sequencing Center for Infectious Disease"/>
            <person name="Wu L."/>
            <person name="Ma J."/>
        </authorList>
    </citation>
    <scope>NUCLEOTIDE SEQUENCE [LARGE SCALE GENOMIC DNA]</scope>
    <source>
        <strain evidence="14">IBRC 10765</strain>
    </source>
</reference>
<dbReference type="NCBIfam" id="TIGR04407">
    <property type="entry name" value="LptF_YjgP"/>
    <property type="match status" value="1"/>
</dbReference>
<evidence type="ECO:0000256" key="7">
    <source>
        <dbReference type="ARBA" id="ARBA00022519"/>
    </source>
</evidence>
<evidence type="ECO:0000256" key="2">
    <source>
        <dbReference type="ARBA" id="ARBA00004429"/>
    </source>
</evidence>
<sequence>MIIQRYILKQIALPFVLICILLAILLLAEAFGEVLTRALSGTLPSQAVALLMLYQLPPVLQELIPGGFFLALVIALGQMTGANERVVLQATGYSDAKILRLILSVGVLATVVLYVFTLFLAPAANRATADLNQQLASRPAAELVQPGQFTPIDRNGSILYAQSSDARSGLLLDVFMAYQDDGQERMVTARSAQVVSDGEGRFMRFTEGHLYSDMMGDELERVSFAVLDLLLERQQVSGGYNRYALENHALYESTVLRNQVMLQWRVLYPLSLLVFCIWAVNLTRYTPRSGKNAAVLPAVIFYLLYQYLCRTVNSSVGGGNLPIWANFWWIHLVAVGLGLALRLEVRQWLSTRRLASTKAMS</sequence>
<evidence type="ECO:0000256" key="4">
    <source>
        <dbReference type="ARBA" id="ARBA00014213"/>
    </source>
</evidence>
<evidence type="ECO:0000313" key="13">
    <source>
        <dbReference type="EMBL" id="MFC3853175.1"/>
    </source>
</evidence>
<comment type="similarity">
    <text evidence="3">Belongs to the LptF/LptG family.</text>
</comment>